<protein>
    <recommendedName>
        <fullName evidence="4">Alpha/beta hydrolase fold-3 domain-containing protein</fullName>
    </recommendedName>
</protein>
<dbReference type="Gene3D" id="3.40.50.1820">
    <property type="entry name" value="alpha/beta hydrolase"/>
    <property type="match status" value="1"/>
</dbReference>
<name>A0A8S8X8T7_9PROT</name>
<dbReference type="EMBL" id="BOPV01000001">
    <property type="protein sequence ID" value="GIL39114.1"/>
    <property type="molecule type" value="Genomic_DNA"/>
</dbReference>
<comment type="caution">
    <text evidence="5">The sequence shown here is derived from an EMBL/GenBank/DDBJ whole genome shotgun (WGS) entry which is preliminary data.</text>
</comment>
<reference evidence="5" key="1">
    <citation type="submission" date="2021-02" db="EMBL/GenBank/DDBJ databases">
        <title>Genome sequence of Rhodospirillales sp. strain TMPK1 isolated from soil.</title>
        <authorList>
            <person name="Nakai R."/>
            <person name="Kusada H."/>
            <person name="Tamaki H."/>
        </authorList>
    </citation>
    <scope>NUCLEOTIDE SEQUENCE</scope>
    <source>
        <strain evidence="5">TMPK1</strain>
    </source>
</reference>
<keyword evidence="2" id="KW-0378">Hydrolase</keyword>
<dbReference type="GO" id="GO:0016787">
    <property type="term" value="F:hydrolase activity"/>
    <property type="evidence" value="ECO:0007669"/>
    <property type="project" value="UniProtKB-KW"/>
</dbReference>
<feature type="signal peptide" evidence="3">
    <location>
        <begin position="1"/>
        <end position="25"/>
    </location>
</feature>
<dbReference type="PANTHER" id="PTHR48081:SF8">
    <property type="entry name" value="ALPHA_BETA HYDROLASE FOLD-3 DOMAIN-CONTAINING PROTEIN-RELATED"/>
    <property type="match status" value="1"/>
</dbReference>
<keyword evidence="6" id="KW-1185">Reference proteome</keyword>
<dbReference type="RefSeq" id="WP_420242212.1">
    <property type="nucleotide sequence ID" value="NZ_BOPV01000001.1"/>
</dbReference>
<keyword evidence="3" id="KW-0732">Signal</keyword>
<organism evidence="5 6">
    <name type="scientific">Roseiterribacter gracilis</name>
    <dbReference type="NCBI Taxonomy" id="2812848"/>
    <lineage>
        <taxon>Bacteria</taxon>
        <taxon>Pseudomonadati</taxon>
        <taxon>Pseudomonadota</taxon>
        <taxon>Alphaproteobacteria</taxon>
        <taxon>Rhodospirillales</taxon>
        <taxon>Roseiterribacteraceae</taxon>
        <taxon>Roseiterribacter</taxon>
    </lineage>
</organism>
<evidence type="ECO:0000313" key="6">
    <source>
        <dbReference type="Proteomes" id="UP000681075"/>
    </source>
</evidence>
<dbReference type="InterPro" id="IPR050300">
    <property type="entry name" value="GDXG_lipolytic_enzyme"/>
</dbReference>
<sequence length="389" mass="43119">MKSLLVLRRTLASGLFVLLAAQALAAPPEPTERERAMLQELQQPNEVFAAKLKGPQEVVAGRALHPKIQWALENARTAAAQNRQDQLEKWKDAAYRAQSRAAVDRTWNYRTKVTAEMERVEDREIDGPGSKLKLRIYTPRTTEKGPLPILVYFHGGGWLFGSVEAADRATRLIANEARAIVVSASYRLSPEAKFPAPQDDAMQVYRWVRAHATKLGGKPDLVAIGGDSAGGQMALVTSLRLIKAGEKPPAYQLLYYPAADMGTEYKSYEQFGSGYGLDRNLAELVFVSFFADQKDRLHPDASPLRAASFRGLPPTLIATAGFDILHDVGEQLAQRMQQDRVAVLWKDYTSLNHGFMQHSGTIDDAERACVETAQIFGDVVRGRVPKKFN</sequence>
<comment type="similarity">
    <text evidence="1">Belongs to the 'GDXG' lipolytic enzyme family.</text>
</comment>
<proteinExistence type="inferred from homology"/>
<accession>A0A8S8X8T7</accession>
<feature type="chain" id="PRO_5035863261" description="Alpha/beta hydrolase fold-3 domain-containing protein" evidence="3">
    <location>
        <begin position="26"/>
        <end position="389"/>
    </location>
</feature>
<dbReference type="Pfam" id="PF07859">
    <property type="entry name" value="Abhydrolase_3"/>
    <property type="match status" value="1"/>
</dbReference>
<feature type="domain" description="Alpha/beta hydrolase fold-3" evidence="4">
    <location>
        <begin position="150"/>
        <end position="356"/>
    </location>
</feature>
<dbReference type="InterPro" id="IPR013094">
    <property type="entry name" value="AB_hydrolase_3"/>
</dbReference>
<dbReference type="SUPFAM" id="SSF53474">
    <property type="entry name" value="alpha/beta-Hydrolases"/>
    <property type="match status" value="1"/>
</dbReference>
<evidence type="ECO:0000259" key="4">
    <source>
        <dbReference type="Pfam" id="PF07859"/>
    </source>
</evidence>
<dbReference type="InterPro" id="IPR029058">
    <property type="entry name" value="AB_hydrolase_fold"/>
</dbReference>
<dbReference type="AlphaFoldDB" id="A0A8S8X8T7"/>
<evidence type="ECO:0000313" key="5">
    <source>
        <dbReference type="EMBL" id="GIL39114.1"/>
    </source>
</evidence>
<evidence type="ECO:0000256" key="1">
    <source>
        <dbReference type="ARBA" id="ARBA00010515"/>
    </source>
</evidence>
<dbReference type="PROSITE" id="PS01173">
    <property type="entry name" value="LIPASE_GDXG_HIS"/>
    <property type="match status" value="1"/>
</dbReference>
<dbReference type="PANTHER" id="PTHR48081">
    <property type="entry name" value="AB HYDROLASE SUPERFAMILY PROTEIN C4A8.06C"/>
    <property type="match status" value="1"/>
</dbReference>
<evidence type="ECO:0000256" key="2">
    <source>
        <dbReference type="ARBA" id="ARBA00022801"/>
    </source>
</evidence>
<evidence type="ECO:0000256" key="3">
    <source>
        <dbReference type="SAM" id="SignalP"/>
    </source>
</evidence>
<gene>
    <name evidence="5" type="ORF">TMPK1_13510</name>
</gene>
<dbReference type="Proteomes" id="UP000681075">
    <property type="component" value="Unassembled WGS sequence"/>
</dbReference>
<dbReference type="InterPro" id="IPR002168">
    <property type="entry name" value="Lipase_GDXG_HIS_AS"/>
</dbReference>